<evidence type="ECO:0000313" key="3">
    <source>
        <dbReference type="Proteomes" id="UP000434172"/>
    </source>
</evidence>
<name>A0A8H3W1Z9_9PEZI</name>
<feature type="chain" id="PRO_5034995143" evidence="1">
    <location>
        <begin position="22"/>
        <end position="121"/>
    </location>
</feature>
<protein>
    <submittedName>
        <fullName evidence="2">Uncharacterized protein</fullName>
    </submittedName>
</protein>
<comment type="caution">
    <text evidence="2">The sequence shown here is derived from an EMBL/GenBank/DDBJ whole genome shotgun (WGS) entry which is preliminary data.</text>
</comment>
<reference evidence="2 3" key="1">
    <citation type="submission" date="2019-12" db="EMBL/GenBank/DDBJ databases">
        <title>A genome sequence resource for the geographically widespread anthracnose pathogen Colletotrichum asianum.</title>
        <authorList>
            <person name="Meng Y."/>
        </authorList>
    </citation>
    <scope>NUCLEOTIDE SEQUENCE [LARGE SCALE GENOMIC DNA]</scope>
    <source>
        <strain evidence="2 3">ICMP 18580</strain>
    </source>
</reference>
<feature type="signal peptide" evidence="1">
    <location>
        <begin position="1"/>
        <end position="21"/>
    </location>
</feature>
<accession>A0A8H3W1Z9</accession>
<keyword evidence="3" id="KW-1185">Reference proteome</keyword>
<keyword evidence="1" id="KW-0732">Signal</keyword>
<dbReference type="AlphaFoldDB" id="A0A8H3W1Z9"/>
<organism evidence="2 3">
    <name type="scientific">Colletotrichum asianum</name>
    <dbReference type="NCBI Taxonomy" id="702518"/>
    <lineage>
        <taxon>Eukaryota</taxon>
        <taxon>Fungi</taxon>
        <taxon>Dikarya</taxon>
        <taxon>Ascomycota</taxon>
        <taxon>Pezizomycotina</taxon>
        <taxon>Sordariomycetes</taxon>
        <taxon>Hypocreomycetidae</taxon>
        <taxon>Glomerellales</taxon>
        <taxon>Glomerellaceae</taxon>
        <taxon>Colletotrichum</taxon>
        <taxon>Colletotrichum gloeosporioides species complex</taxon>
    </lineage>
</organism>
<evidence type="ECO:0000313" key="2">
    <source>
        <dbReference type="EMBL" id="KAF0318465.1"/>
    </source>
</evidence>
<evidence type="ECO:0000256" key="1">
    <source>
        <dbReference type="SAM" id="SignalP"/>
    </source>
</evidence>
<gene>
    <name evidence="2" type="ORF">GQ607_014258</name>
</gene>
<dbReference type="Proteomes" id="UP000434172">
    <property type="component" value="Unassembled WGS sequence"/>
</dbReference>
<sequence>MGHFVLRFCCYGHLCWSGLFARACVDSLVRLLAECLLILDGRVFLDEVGTPQQRPGKISGPVVGRTCKVYPVMYGLRQKNEGSLSGVSVAGSPGDAGEPTGWAGCCFAMASTRLLGIHSVY</sequence>
<dbReference type="EMBL" id="WOWK01000109">
    <property type="protein sequence ID" value="KAF0318465.1"/>
    <property type="molecule type" value="Genomic_DNA"/>
</dbReference>
<proteinExistence type="predicted"/>